<evidence type="ECO:0000313" key="8">
    <source>
        <dbReference type="EMBL" id="KKR77923.1"/>
    </source>
</evidence>
<dbReference type="NCBIfam" id="TIGR00043">
    <property type="entry name" value="rRNA maturation RNase YbeY"/>
    <property type="match status" value="1"/>
</dbReference>
<dbReference type="InterPro" id="IPR023091">
    <property type="entry name" value="MetalPrtase_cat_dom_sf_prd"/>
</dbReference>
<dbReference type="AlphaFoldDB" id="A0A0G0TLM3"/>
<evidence type="ECO:0000313" key="9">
    <source>
        <dbReference type="Proteomes" id="UP000034292"/>
    </source>
</evidence>
<evidence type="ECO:0000256" key="5">
    <source>
        <dbReference type="ARBA" id="ARBA00022759"/>
    </source>
</evidence>
<dbReference type="Pfam" id="PF02130">
    <property type="entry name" value="YbeY"/>
    <property type="match status" value="1"/>
</dbReference>
<name>A0A0G0TLM3_9BACT</name>
<keyword evidence="3" id="KW-0540">Nuclease</keyword>
<comment type="cofactor">
    <cofactor evidence="1">
        <name>Zn(2+)</name>
        <dbReference type="ChEBI" id="CHEBI:29105"/>
    </cofactor>
</comment>
<keyword evidence="5" id="KW-0255">Endonuclease</keyword>
<accession>A0A0G0TLM3</accession>
<dbReference type="Proteomes" id="UP000034292">
    <property type="component" value="Unassembled WGS sequence"/>
</dbReference>
<protein>
    <submittedName>
        <fullName evidence="8">Uncharacterized protein</fullName>
    </submittedName>
</protein>
<proteinExistence type="inferred from homology"/>
<dbReference type="GO" id="GO:0006364">
    <property type="term" value="P:rRNA processing"/>
    <property type="evidence" value="ECO:0007669"/>
    <property type="project" value="InterPro"/>
</dbReference>
<dbReference type="GO" id="GO:0004222">
    <property type="term" value="F:metalloendopeptidase activity"/>
    <property type="evidence" value="ECO:0007669"/>
    <property type="project" value="InterPro"/>
</dbReference>
<feature type="non-terminal residue" evidence="8">
    <location>
        <position position="1"/>
    </location>
</feature>
<comment type="caution">
    <text evidence="8">The sequence shown here is derived from an EMBL/GenBank/DDBJ whole genome shotgun (WGS) entry which is preliminary data.</text>
</comment>
<comment type="similarity">
    <text evidence="2">Belongs to the endoribonuclease YbeY family.</text>
</comment>
<evidence type="ECO:0000256" key="4">
    <source>
        <dbReference type="ARBA" id="ARBA00022723"/>
    </source>
</evidence>
<sequence length="137" mass="15344">KAGRMIRVEIVSDTRYPVNRRIVRKAVVDCLTRNKIAGGDVEVSVAVVGRRKMKILSDKFLKDGKNHEILSFPYEDISNLHSEGFINPPDGVLRLGDIVLCWPEVILAASADDVMVDDELYSLTEHGVDHLLGKHHE</sequence>
<dbReference type="EMBL" id="LBZV01000007">
    <property type="protein sequence ID" value="KKR77923.1"/>
    <property type="molecule type" value="Genomic_DNA"/>
</dbReference>
<dbReference type="SUPFAM" id="SSF55486">
    <property type="entry name" value="Metalloproteases ('zincins'), catalytic domain"/>
    <property type="match status" value="1"/>
</dbReference>
<evidence type="ECO:0000256" key="2">
    <source>
        <dbReference type="ARBA" id="ARBA00010875"/>
    </source>
</evidence>
<evidence type="ECO:0000256" key="7">
    <source>
        <dbReference type="ARBA" id="ARBA00022833"/>
    </source>
</evidence>
<keyword evidence="4" id="KW-0479">Metal-binding</keyword>
<gene>
    <name evidence="8" type="ORF">UU23_C0007G0001</name>
</gene>
<evidence type="ECO:0000256" key="3">
    <source>
        <dbReference type="ARBA" id="ARBA00022722"/>
    </source>
</evidence>
<dbReference type="GO" id="GO:0004519">
    <property type="term" value="F:endonuclease activity"/>
    <property type="evidence" value="ECO:0007669"/>
    <property type="project" value="UniProtKB-KW"/>
</dbReference>
<keyword evidence="6" id="KW-0378">Hydrolase</keyword>
<dbReference type="InterPro" id="IPR002036">
    <property type="entry name" value="YbeY"/>
</dbReference>
<dbReference type="GO" id="GO:0046872">
    <property type="term" value="F:metal ion binding"/>
    <property type="evidence" value="ECO:0007669"/>
    <property type="project" value="UniProtKB-KW"/>
</dbReference>
<reference evidence="8 9" key="1">
    <citation type="journal article" date="2015" name="Nature">
        <title>rRNA introns, odd ribosomes, and small enigmatic genomes across a large radiation of phyla.</title>
        <authorList>
            <person name="Brown C.T."/>
            <person name="Hug L.A."/>
            <person name="Thomas B.C."/>
            <person name="Sharon I."/>
            <person name="Castelle C.J."/>
            <person name="Singh A."/>
            <person name="Wilkins M.J."/>
            <person name="Williams K.H."/>
            <person name="Banfield J.F."/>
        </authorList>
    </citation>
    <scope>NUCLEOTIDE SEQUENCE [LARGE SCALE GENOMIC DNA]</scope>
</reference>
<keyword evidence="7" id="KW-0862">Zinc</keyword>
<dbReference type="Gene3D" id="3.40.390.30">
    <property type="entry name" value="Metalloproteases ('zincins'), catalytic domain"/>
    <property type="match status" value="1"/>
</dbReference>
<evidence type="ECO:0000256" key="6">
    <source>
        <dbReference type="ARBA" id="ARBA00022801"/>
    </source>
</evidence>
<evidence type="ECO:0000256" key="1">
    <source>
        <dbReference type="ARBA" id="ARBA00001947"/>
    </source>
</evidence>
<dbReference type="STRING" id="1618408.UU23_C0007G0001"/>
<organism evidence="8 9">
    <name type="scientific">Candidatus Curtissbacteria bacterium GW2011_GWA1_40_9</name>
    <dbReference type="NCBI Taxonomy" id="1618408"/>
    <lineage>
        <taxon>Bacteria</taxon>
        <taxon>Candidatus Curtissiibacteriota</taxon>
    </lineage>
</organism>